<gene>
    <name evidence="4" type="ORF">G443_001216</name>
</gene>
<evidence type="ECO:0000313" key="4">
    <source>
        <dbReference type="EMBL" id="MCP2330946.1"/>
    </source>
</evidence>
<keyword evidence="5" id="KW-1185">Reference proteome</keyword>
<dbReference type="RefSeq" id="WP_026420377.1">
    <property type="nucleotide sequence ID" value="NZ_AUBJ02000001.1"/>
</dbReference>
<dbReference type="Proteomes" id="UP000791080">
    <property type="component" value="Unassembled WGS sequence"/>
</dbReference>
<dbReference type="InterPro" id="IPR000683">
    <property type="entry name" value="Gfo/Idh/MocA-like_OxRdtase_N"/>
</dbReference>
<evidence type="ECO:0000256" key="1">
    <source>
        <dbReference type="ARBA" id="ARBA00010928"/>
    </source>
</evidence>
<name>A0ABT1JFL5_ACTCY</name>
<dbReference type="EMBL" id="AUBJ02000001">
    <property type="protein sequence ID" value="MCP2330946.1"/>
    <property type="molecule type" value="Genomic_DNA"/>
</dbReference>
<dbReference type="PANTHER" id="PTHR43708:SF5">
    <property type="entry name" value="CONSERVED EXPRESSED OXIDOREDUCTASE (EUROFUNG)-RELATED"/>
    <property type="match status" value="1"/>
</dbReference>
<dbReference type="InterPro" id="IPR036291">
    <property type="entry name" value="NAD(P)-bd_dom_sf"/>
</dbReference>
<comment type="caution">
    <text evidence="4">The sequence shown here is derived from an EMBL/GenBank/DDBJ whole genome shotgun (WGS) entry which is preliminary data.</text>
</comment>
<dbReference type="PANTHER" id="PTHR43708">
    <property type="entry name" value="CONSERVED EXPRESSED OXIDOREDUCTASE (EUROFUNG)"/>
    <property type="match status" value="1"/>
</dbReference>
<feature type="domain" description="Gfo/Idh/MocA-like oxidoreductase N-terminal" evidence="3">
    <location>
        <begin position="4"/>
        <end position="124"/>
    </location>
</feature>
<evidence type="ECO:0000256" key="2">
    <source>
        <dbReference type="ARBA" id="ARBA00023002"/>
    </source>
</evidence>
<reference evidence="4 5" key="2">
    <citation type="submission" date="2022-06" db="EMBL/GenBank/DDBJ databases">
        <title>Genomic Encyclopedia of Type Strains, Phase I: the one thousand microbial genomes (KMG-I) project.</title>
        <authorList>
            <person name="Kyrpides N."/>
        </authorList>
    </citation>
    <scope>NUCLEOTIDE SEQUENCE [LARGE SCALE GENOMIC DNA]</scope>
    <source>
        <strain evidence="4 5">DSM 43889</strain>
    </source>
</reference>
<keyword evidence="2" id="KW-0560">Oxidoreductase</keyword>
<comment type="similarity">
    <text evidence="1">Belongs to the Gfo/Idh/MocA family.</text>
</comment>
<reference evidence="4 5" key="1">
    <citation type="submission" date="2013-07" db="EMBL/GenBank/DDBJ databases">
        <authorList>
            <consortium name="DOE Joint Genome Institute"/>
            <person name="Reeve W."/>
            <person name="Huntemann M."/>
            <person name="Han J."/>
            <person name="Chen A."/>
            <person name="Kyrpides N."/>
            <person name="Mavromatis K."/>
            <person name="Markowitz V."/>
            <person name="Palaniappan K."/>
            <person name="Ivanova N."/>
            <person name="Schaumberg A."/>
            <person name="Pati A."/>
            <person name="Liolios K."/>
            <person name="Nordberg H.P."/>
            <person name="Cantor M.N."/>
            <person name="Hua S.X."/>
            <person name="Woyke T."/>
        </authorList>
    </citation>
    <scope>NUCLEOTIDE SEQUENCE [LARGE SCALE GENOMIC DNA]</scope>
    <source>
        <strain evidence="4 5">DSM 43889</strain>
    </source>
</reference>
<dbReference type="Gene3D" id="3.30.360.10">
    <property type="entry name" value="Dihydrodipicolinate Reductase, domain 2"/>
    <property type="match status" value="1"/>
</dbReference>
<sequence length="344" mass="35863">MAGVGIIGTGRVVRSVHLPVLRELADRLPVVHAVAATPDSARTALEGAQMSARAGVDVAALLDDEAVDVVAVCGPHWTHADHVVAACEAGKRVVLCEKPLALGVEDARRIATAADRAGTRVLVGTMHSYDPAWRAALGHARPRLGGARRVRVRAWVPRTEVLVALASGAAPPPAPPAPPPITDPSARAVVLRFALLGLGVHTATHLRALLPEVDRVTHARLLPSGGYLLGLAGPGGTAVLSGFSAGDWRRPDWHVDARGEGGRLRVDLPSSYLRAGSATARWTAAGETRRWSTPLDGYRAMWENVAEVAAGTAEPVLPLDEAVADLDYLLGIADAAAPLLGDPS</sequence>
<dbReference type="Pfam" id="PF01408">
    <property type="entry name" value="GFO_IDH_MocA"/>
    <property type="match status" value="1"/>
</dbReference>
<accession>A0ABT1JFL5</accession>
<proteinExistence type="inferred from homology"/>
<dbReference type="SUPFAM" id="SSF51735">
    <property type="entry name" value="NAD(P)-binding Rossmann-fold domains"/>
    <property type="match status" value="1"/>
</dbReference>
<dbReference type="InterPro" id="IPR051317">
    <property type="entry name" value="Gfo/Idh/MocA_oxidoreduct"/>
</dbReference>
<evidence type="ECO:0000259" key="3">
    <source>
        <dbReference type="Pfam" id="PF01408"/>
    </source>
</evidence>
<evidence type="ECO:0000313" key="5">
    <source>
        <dbReference type="Proteomes" id="UP000791080"/>
    </source>
</evidence>
<protein>
    <submittedName>
        <fullName evidence="4">Dehydrogenase</fullName>
    </submittedName>
</protein>
<dbReference type="Gene3D" id="3.40.50.720">
    <property type="entry name" value="NAD(P)-binding Rossmann-like Domain"/>
    <property type="match status" value="1"/>
</dbReference>
<organism evidence="4 5">
    <name type="scientific">Actinoalloteichus caeruleus DSM 43889</name>
    <dbReference type="NCBI Taxonomy" id="1120930"/>
    <lineage>
        <taxon>Bacteria</taxon>
        <taxon>Bacillati</taxon>
        <taxon>Actinomycetota</taxon>
        <taxon>Actinomycetes</taxon>
        <taxon>Pseudonocardiales</taxon>
        <taxon>Pseudonocardiaceae</taxon>
        <taxon>Actinoalloteichus</taxon>
        <taxon>Actinoalloteichus cyanogriseus</taxon>
    </lineage>
</organism>